<reference evidence="1 2" key="1">
    <citation type="submission" date="2016-08" db="EMBL/GenBank/DDBJ databases">
        <title>A Parts List for Fungal Cellulosomes Revealed by Comparative Genomics.</title>
        <authorList>
            <consortium name="DOE Joint Genome Institute"/>
            <person name="Haitjema C.H."/>
            <person name="Gilmore S.P."/>
            <person name="Henske J.K."/>
            <person name="Solomon K.V."/>
            <person name="De Groot R."/>
            <person name="Kuo A."/>
            <person name="Mondo S.J."/>
            <person name="Salamov A.A."/>
            <person name="Labutti K."/>
            <person name="Zhao Z."/>
            <person name="Chiniquy J."/>
            <person name="Barry K."/>
            <person name="Brewer H.M."/>
            <person name="Purvine S.O."/>
            <person name="Wright A.T."/>
            <person name="Boxma B."/>
            <person name="Van Alen T."/>
            <person name="Hackstein J.H."/>
            <person name="Baker S.E."/>
            <person name="Grigoriev I.V."/>
            <person name="O'Malley M.A."/>
        </authorList>
    </citation>
    <scope>NUCLEOTIDE SEQUENCE [LARGE SCALE GENOMIC DNA]</scope>
    <source>
        <strain evidence="1 2">G1</strain>
    </source>
</reference>
<dbReference type="Proteomes" id="UP000193920">
    <property type="component" value="Unassembled WGS sequence"/>
</dbReference>
<name>A0A1Y2EGG9_9FUNG</name>
<sequence>MVFKIITKKNRSSMASETSGKYVKLMNEDQRYSFGSEIRMPVSTTYDKRLSEHSFNSVSNESVAETFTSTVTSNTLDTSDVNDSYVYNQPEYTNDYDVNGNFNKKQKKHKKRKTISKIFKSFSLDGQLHQTLECPDWEYYCHKQNYYGY</sequence>
<dbReference type="AlphaFoldDB" id="A0A1Y2EGG9"/>
<organism evidence="1 2">
    <name type="scientific">Neocallimastix californiae</name>
    <dbReference type="NCBI Taxonomy" id="1754190"/>
    <lineage>
        <taxon>Eukaryota</taxon>
        <taxon>Fungi</taxon>
        <taxon>Fungi incertae sedis</taxon>
        <taxon>Chytridiomycota</taxon>
        <taxon>Chytridiomycota incertae sedis</taxon>
        <taxon>Neocallimastigomycetes</taxon>
        <taxon>Neocallimastigales</taxon>
        <taxon>Neocallimastigaceae</taxon>
        <taxon>Neocallimastix</taxon>
    </lineage>
</organism>
<dbReference type="EMBL" id="MCOG01000042">
    <property type="protein sequence ID" value="ORY70670.1"/>
    <property type="molecule type" value="Genomic_DNA"/>
</dbReference>
<gene>
    <name evidence="1" type="ORF">LY90DRAFT_667317</name>
</gene>
<comment type="caution">
    <text evidence="1">The sequence shown here is derived from an EMBL/GenBank/DDBJ whole genome shotgun (WGS) entry which is preliminary data.</text>
</comment>
<evidence type="ECO:0000313" key="2">
    <source>
        <dbReference type="Proteomes" id="UP000193920"/>
    </source>
</evidence>
<proteinExistence type="predicted"/>
<protein>
    <submittedName>
        <fullName evidence="1">Uncharacterized protein</fullName>
    </submittedName>
</protein>
<accession>A0A1Y2EGG9</accession>
<evidence type="ECO:0000313" key="1">
    <source>
        <dbReference type="EMBL" id="ORY70670.1"/>
    </source>
</evidence>
<keyword evidence="2" id="KW-1185">Reference proteome</keyword>